<keyword evidence="3" id="KW-1185">Reference proteome</keyword>
<dbReference type="Pfam" id="PF11306">
    <property type="entry name" value="DUF3108"/>
    <property type="match status" value="1"/>
</dbReference>
<accession>A0ABQ1LYN4</accession>
<name>A0ABQ1LYN4_9BACT</name>
<protein>
    <recommendedName>
        <fullName evidence="4">DUF3108 domain-containing protein</fullName>
    </recommendedName>
</protein>
<dbReference type="RefSeq" id="WP_188462289.1">
    <property type="nucleotide sequence ID" value="NZ_BAABHU010000005.1"/>
</dbReference>
<proteinExistence type="predicted"/>
<feature type="chain" id="PRO_5045199276" description="DUF3108 domain-containing protein" evidence="1">
    <location>
        <begin position="22"/>
        <end position="272"/>
    </location>
</feature>
<sequence length="272" mass="31664">MSKISFIVIITLLLSPQLSICQCLPQSTAYKAGEEIWYDVKYNWGIIWVDAAEVKFAVEDAKWEGEDAYWFKGYGRSMPKWDWVYKVRDSFDAIGTIQQLKPLYFHRNTNEGGYKVDEKYWFKDEQNIIKSSIITSEKDEKQVKTLPYKDCIWDVLSAIYYARNLNFEGFQPEQKIPFNLIVDGKIHNLFVRYLGKEELEMPDGKIYKTIKFSALLVEGTIFDGGEDMTVWVSDDKNKVPLKVQAKIKVGWVKAFLRSTKGLKYSEIEPLNP</sequence>
<evidence type="ECO:0000256" key="1">
    <source>
        <dbReference type="SAM" id="SignalP"/>
    </source>
</evidence>
<dbReference type="Proteomes" id="UP000636010">
    <property type="component" value="Unassembled WGS sequence"/>
</dbReference>
<evidence type="ECO:0000313" key="3">
    <source>
        <dbReference type="Proteomes" id="UP000636010"/>
    </source>
</evidence>
<evidence type="ECO:0008006" key="4">
    <source>
        <dbReference type="Google" id="ProtNLM"/>
    </source>
</evidence>
<gene>
    <name evidence="2" type="ORF">GCM10011506_16880</name>
</gene>
<dbReference type="EMBL" id="BMEC01000005">
    <property type="protein sequence ID" value="GGC32057.1"/>
    <property type="molecule type" value="Genomic_DNA"/>
</dbReference>
<evidence type="ECO:0000313" key="2">
    <source>
        <dbReference type="EMBL" id="GGC32057.1"/>
    </source>
</evidence>
<reference evidence="3" key="1">
    <citation type="journal article" date="2019" name="Int. J. Syst. Evol. Microbiol.">
        <title>The Global Catalogue of Microorganisms (GCM) 10K type strain sequencing project: providing services to taxonomists for standard genome sequencing and annotation.</title>
        <authorList>
            <consortium name="The Broad Institute Genomics Platform"/>
            <consortium name="The Broad Institute Genome Sequencing Center for Infectious Disease"/>
            <person name="Wu L."/>
            <person name="Ma J."/>
        </authorList>
    </citation>
    <scope>NUCLEOTIDE SEQUENCE [LARGE SCALE GENOMIC DNA]</scope>
    <source>
        <strain evidence="3">CGMCC 1.10832</strain>
    </source>
</reference>
<dbReference type="InterPro" id="IPR021457">
    <property type="entry name" value="DUF3108"/>
</dbReference>
<organism evidence="2 3">
    <name type="scientific">Marivirga lumbricoides</name>
    <dbReference type="NCBI Taxonomy" id="1046115"/>
    <lineage>
        <taxon>Bacteria</taxon>
        <taxon>Pseudomonadati</taxon>
        <taxon>Bacteroidota</taxon>
        <taxon>Cytophagia</taxon>
        <taxon>Cytophagales</taxon>
        <taxon>Marivirgaceae</taxon>
        <taxon>Marivirga</taxon>
    </lineage>
</organism>
<feature type="signal peptide" evidence="1">
    <location>
        <begin position="1"/>
        <end position="21"/>
    </location>
</feature>
<keyword evidence="1" id="KW-0732">Signal</keyword>
<comment type="caution">
    <text evidence="2">The sequence shown here is derived from an EMBL/GenBank/DDBJ whole genome shotgun (WGS) entry which is preliminary data.</text>
</comment>